<dbReference type="Pfam" id="PF13420">
    <property type="entry name" value="Acetyltransf_4"/>
    <property type="match status" value="1"/>
</dbReference>
<dbReference type="AlphaFoldDB" id="H0HL21"/>
<dbReference type="PANTHER" id="PTHR43072">
    <property type="entry name" value="N-ACETYLTRANSFERASE"/>
    <property type="match status" value="1"/>
</dbReference>
<keyword evidence="4" id="KW-1185">Reference proteome</keyword>
<dbReference type="PROSITE" id="PS51186">
    <property type="entry name" value="GNAT"/>
    <property type="match status" value="1"/>
</dbReference>
<organism evidence="3 4">
    <name type="scientific">Mesorhizobium alhagi CCNWXJ12-2</name>
    <dbReference type="NCBI Taxonomy" id="1107882"/>
    <lineage>
        <taxon>Bacteria</taxon>
        <taxon>Pseudomonadati</taxon>
        <taxon>Pseudomonadota</taxon>
        <taxon>Alphaproteobacteria</taxon>
        <taxon>Hyphomicrobiales</taxon>
        <taxon>Phyllobacteriaceae</taxon>
        <taxon>Allomesorhizobium</taxon>
    </lineage>
</organism>
<evidence type="ECO:0000256" key="1">
    <source>
        <dbReference type="SAM" id="MobiDB-lite"/>
    </source>
</evidence>
<dbReference type="PANTHER" id="PTHR43072:SF8">
    <property type="entry name" value="ACYLTRANSFERASE FABY-RELATED"/>
    <property type="match status" value="1"/>
</dbReference>
<protein>
    <submittedName>
        <fullName evidence="3">Phosphinothricin acetyltransferase</fullName>
    </submittedName>
</protein>
<proteinExistence type="predicted"/>
<dbReference type="OrthoDB" id="5459937at2"/>
<keyword evidence="3" id="KW-0808">Transferase</keyword>
<dbReference type="InterPro" id="IPR000182">
    <property type="entry name" value="GNAT_dom"/>
</dbReference>
<reference evidence="3 4" key="1">
    <citation type="journal article" date="2012" name="J. Bacteriol.">
        <title>Draft Genome Sequence of Mesorhizobium alhagi CCNWXJ12-2T, a Novel Salt-Resistant Species Isolated from the Desert of Northwestern China.</title>
        <authorList>
            <person name="Zhou M."/>
            <person name="Chen W."/>
            <person name="Chen H."/>
            <person name="Wei G."/>
        </authorList>
    </citation>
    <scope>NUCLEOTIDE SEQUENCE [LARGE SCALE GENOMIC DNA]</scope>
    <source>
        <strain evidence="3 4">CCNWXJ12-2</strain>
    </source>
</reference>
<dbReference type="CDD" id="cd04301">
    <property type="entry name" value="NAT_SF"/>
    <property type="match status" value="1"/>
</dbReference>
<gene>
    <name evidence="3" type="ORF">MAXJ12_04159</name>
</gene>
<dbReference type="InterPro" id="IPR016181">
    <property type="entry name" value="Acyl_CoA_acyltransferase"/>
</dbReference>
<dbReference type="EMBL" id="AHAM01000030">
    <property type="protein sequence ID" value="EHK58505.1"/>
    <property type="molecule type" value="Genomic_DNA"/>
</dbReference>
<dbReference type="Proteomes" id="UP000003250">
    <property type="component" value="Unassembled WGS sequence"/>
</dbReference>
<dbReference type="RefSeq" id="WP_008834483.1">
    <property type="nucleotide sequence ID" value="NZ_AHAM01000030.1"/>
</dbReference>
<feature type="domain" description="N-acetyltransferase" evidence="2">
    <location>
        <begin position="3"/>
        <end position="167"/>
    </location>
</feature>
<sequence>MGIFIRDAVETDLDRITEIYADAVEHGTASYELEPPTRSEMGARFAALTSSGYPYIIAEADGGIVGYAYASAFRPRPAYRFIVEDSIYVAPEAKGRGVGRALLERLIADTRALGFRQIIAVIGDGRPDSPSVKLHERMGFSHSGRLEGSGYKHGRWLDTVFMQLAMNGGSDTDPDPDSMPERRFRARNNPS</sequence>
<dbReference type="GO" id="GO:0016747">
    <property type="term" value="F:acyltransferase activity, transferring groups other than amino-acyl groups"/>
    <property type="evidence" value="ECO:0007669"/>
    <property type="project" value="InterPro"/>
</dbReference>
<name>H0HL21_9HYPH</name>
<accession>H0HL21</accession>
<dbReference type="SUPFAM" id="SSF55729">
    <property type="entry name" value="Acyl-CoA N-acyltransferases (Nat)"/>
    <property type="match status" value="1"/>
</dbReference>
<evidence type="ECO:0000259" key="2">
    <source>
        <dbReference type="PROSITE" id="PS51186"/>
    </source>
</evidence>
<feature type="region of interest" description="Disordered" evidence="1">
    <location>
        <begin position="167"/>
        <end position="191"/>
    </location>
</feature>
<dbReference type="PATRIC" id="fig|1107882.3.peg.822"/>
<evidence type="ECO:0000313" key="4">
    <source>
        <dbReference type="Proteomes" id="UP000003250"/>
    </source>
</evidence>
<evidence type="ECO:0000313" key="3">
    <source>
        <dbReference type="EMBL" id="EHK58505.1"/>
    </source>
</evidence>
<dbReference type="Gene3D" id="3.40.630.30">
    <property type="match status" value="1"/>
</dbReference>